<organism evidence="2 3">
    <name type="scientific">Oceanococcus atlanticus</name>
    <dbReference type="NCBI Taxonomy" id="1317117"/>
    <lineage>
        <taxon>Bacteria</taxon>
        <taxon>Pseudomonadati</taxon>
        <taxon>Pseudomonadota</taxon>
        <taxon>Gammaproteobacteria</taxon>
        <taxon>Chromatiales</taxon>
        <taxon>Oceanococcaceae</taxon>
        <taxon>Oceanococcus</taxon>
    </lineage>
</organism>
<keyword evidence="1" id="KW-0812">Transmembrane</keyword>
<keyword evidence="1" id="KW-1133">Transmembrane helix</keyword>
<comment type="caution">
    <text evidence="2">The sequence shown here is derived from an EMBL/GenBank/DDBJ whole genome shotgun (WGS) entry which is preliminary data.</text>
</comment>
<dbReference type="EMBL" id="AQQV01000003">
    <property type="protein sequence ID" value="ORE85982.1"/>
    <property type="molecule type" value="Genomic_DNA"/>
</dbReference>
<evidence type="ECO:0000313" key="2">
    <source>
        <dbReference type="EMBL" id="ORE85982.1"/>
    </source>
</evidence>
<dbReference type="RefSeq" id="WP_083562011.1">
    <property type="nucleotide sequence ID" value="NZ_AQQV01000003.1"/>
</dbReference>
<reference evidence="2 3" key="1">
    <citation type="submission" date="2013-04" db="EMBL/GenBank/DDBJ databases">
        <title>Oceanococcus atlanticus 22II-S10r2 Genome Sequencing.</title>
        <authorList>
            <person name="Lai Q."/>
            <person name="Li G."/>
            <person name="Shao Z."/>
        </authorList>
    </citation>
    <scope>NUCLEOTIDE SEQUENCE [LARGE SCALE GENOMIC DNA]</scope>
    <source>
        <strain evidence="2 3">22II-S10r2</strain>
    </source>
</reference>
<protein>
    <submittedName>
        <fullName evidence="2">Uncharacterized protein</fullName>
    </submittedName>
</protein>
<sequence>MNPACNTIRWFALYPASAGLTMMFAPQLPLQIFGFPVEGLDWIRMLGVVTTIVAYYYWRLGNAEVEVFCRFSAQARLTIPLVFLALVLLFEMRPIYIALTAGDFLGGLWTWHALRGLGVPVFGARGHA</sequence>
<evidence type="ECO:0000256" key="1">
    <source>
        <dbReference type="SAM" id="Phobius"/>
    </source>
</evidence>
<keyword evidence="1" id="KW-0472">Membrane</keyword>
<proteinExistence type="predicted"/>
<dbReference type="OrthoDB" id="7271910at2"/>
<dbReference type="Proteomes" id="UP000192342">
    <property type="component" value="Unassembled WGS sequence"/>
</dbReference>
<feature type="transmembrane region" description="Helical" evidence="1">
    <location>
        <begin position="42"/>
        <end position="58"/>
    </location>
</feature>
<name>A0A1Y1SBH7_9GAMM</name>
<dbReference type="AlphaFoldDB" id="A0A1Y1SBH7"/>
<gene>
    <name evidence="2" type="ORF">ATO7_11833</name>
</gene>
<feature type="transmembrane region" description="Helical" evidence="1">
    <location>
        <begin position="12"/>
        <end position="30"/>
    </location>
</feature>
<keyword evidence="3" id="KW-1185">Reference proteome</keyword>
<dbReference type="STRING" id="1317117.ATO7_11833"/>
<feature type="transmembrane region" description="Helical" evidence="1">
    <location>
        <begin position="79"/>
        <end position="99"/>
    </location>
</feature>
<accession>A0A1Y1SBH7</accession>
<evidence type="ECO:0000313" key="3">
    <source>
        <dbReference type="Proteomes" id="UP000192342"/>
    </source>
</evidence>